<reference evidence="1" key="1">
    <citation type="journal article" date="2020" name="mSystems">
        <title>Genome- and Community-Level Interaction Insights into Carbon Utilization and Element Cycling Functions of Hydrothermarchaeota in Hydrothermal Sediment.</title>
        <authorList>
            <person name="Zhou Z."/>
            <person name="Liu Y."/>
            <person name="Xu W."/>
            <person name="Pan J."/>
            <person name="Luo Z.H."/>
            <person name="Li M."/>
        </authorList>
    </citation>
    <scope>NUCLEOTIDE SEQUENCE [LARGE SCALE GENOMIC DNA]</scope>
    <source>
        <strain evidence="1">SpSt-110</strain>
    </source>
</reference>
<comment type="caution">
    <text evidence="1">The sequence shown here is derived from an EMBL/GenBank/DDBJ whole genome shotgun (WGS) entry which is preliminary data.</text>
</comment>
<accession>A0A7J3XYA8</accession>
<organism evidence="1">
    <name type="scientific">Thermogladius calderae</name>
    <dbReference type="NCBI Taxonomy" id="1200300"/>
    <lineage>
        <taxon>Archaea</taxon>
        <taxon>Thermoproteota</taxon>
        <taxon>Thermoprotei</taxon>
        <taxon>Desulfurococcales</taxon>
        <taxon>Desulfurococcaceae</taxon>
        <taxon>Thermogladius</taxon>
    </lineage>
</organism>
<evidence type="ECO:0000313" key="1">
    <source>
        <dbReference type="EMBL" id="HHP67694.1"/>
    </source>
</evidence>
<proteinExistence type="predicted"/>
<dbReference type="Gene3D" id="6.10.140.1230">
    <property type="match status" value="1"/>
</dbReference>
<sequence>MVFKKKVDPLKSALTALYNVRASIQRLDALIDRINSRRSKLMDMAVELQARGETYLAKRYAEEIAKLDRMRSRLEVLKLVLEKVSLSIDLAITMRDFKLIADEVSGIVSEIKKIPESKISDLAVYFAELEVSIRELASTNLETGPPLQLDTTETPDARKVLEEARSLLKTKLENENLQPPALNK</sequence>
<dbReference type="EMBL" id="DRYK01000035">
    <property type="protein sequence ID" value="HHP67694.1"/>
    <property type="molecule type" value="Genomic_DNA"/>
</dbReference>
<dbReference type="AlphaFoldDB" id="A0A7J3XYA8"/>
<gene>
    <name evidence="1" type="ORF">ENM60_02720</name>
</gene>
<protein>
    <submittedName>
        <fullName evidence="1">Uncharacterized protein</fullName>
    </submittedName>
</protein>
<name>A0A7J3XYA8_9CREN</name>